<dbReference type="EMBL" id="ML208368">
    <property type="protein sequence ID" value="TFK67730.1"/>
    <property type="molecule type" value="Genomic_DNA"/>
</dbReference>
<keyword evidence="2" id="KW-1185">Reference proteome</keyword>
<organism evidence="1 2">
    <name type="scientific">Pluteus cervinus</name>
    <dbReference type="NCBI Taxonomy" id="181527"/>
    <lineage>
        <taxon>Eukaryota</taxon>
        <taxon>Fungi</taxon>
        <taxon>Dikarya</taxon>
        <taxon>Basidiomycota</taxon>
        <taxon>Agaricomycotina</taxon>
        <taxon>Agaricomycetes</taxon>
        <taxon>Agaricomycetidae</taxon>
        <taxon>Agaricales</taxon>
        <taxon>Pluteineae</taxon>
        <taxon>Pluteaceae</taxon>
        <taxon>Pluteus</taxon>
    </lineage>
</organism>
<evidence type="ECO:0000313" key="2">
    <source>
        <dbReference type="Proteomes" id="UP000308600"/>
    </source>
</evidence>
<evidence type="ECO:0000313" key="1">
    <source>
        <dbReference type="EMBL" id="TFK67730.1"/>
    </source>
</evidence>
<accession>A0ACD3AQE1</accession>
<gene>
    <name evidence="1" type="ORF">BDN72DRAFT_82456</name>
</gene>
<proteinExistence type="predicted"/>
<name>A0ACD3AQE1_9AGAR</name>
<sequence>MEPTSEVFLGALLLGTWINFILYSIEVAAIILYLSKQGRRRTYQYIVIGLLLNDSLCVAADCAYCWLMLIQKVPDPRTPLFRWRFPITIITTSLAAMVEQYLLIHRFRTLSKSVFVSFIIGLLVVFHVSFNFLAGISMAIDPNFDFGPNLATVSVTIATALCAFIDVLIPGALVLTLRKMKTSFHSTNGLIRRVSINVIASGLTVGLFGISVPLVFQLRSNGIPVVTGTFGRLYTLTVLVNLLLTNSSSSRTGENSGIHTDGDLENSVALSDSMLLTPVHRCPSISYHSGK</sequence>
<protein>
    <submittedName>
        <fullName evidence="1">Uncharacterized protein</fullName>
    </submittedName>
</protein>
<reference evidence="1 2" key="1">
    <citation type="journal article" date="2019" name="Nat. Ecol. Evol.">
        <title>Megaphylogeny resolves global patterns of mushroom evolution.</title>
        <authorList>
            <person name="Varga T."/>
            <person name="Krizsan K."/>
            <person name="Foldi C."/>
            <person name="Dima B."/>
            <person name="Sanchez-Garcia M."/>
            <person name="Sanchez-Ramirez S."/>
            <person name="Szollosi G.J."/>
            <person name="Szarkandi J.G."/>
            <person name="Papp V."/>
            <person name="Albert L."/>
            <person name="Andreopoulos W."/>
            <person name="Angelini C."/>
            <person name="Antonin V."/>
            <person name="Barry K.W."/>
            <person name="Bougher N.L."/>
            <person name="Buchanan P."/>
            <person name="Buyck B."/>
            <person name="Bense V."/>
            <person name="Catcheside P."/>
            <person name="Chovatia M."/>
            <person name="Cooper J."/>
            <person name="Damon W."/>
            <person name="Desjardin D."/>
            <person name="Finy P."/>
            <person name="Geml J."/>
            <person name="Haridas S."/>
            <person name="Hughes K."/>
            <person name="Justo A."/>
            <person name="Karasinski D."/>
            <person name="Kautmanova I."/>
            <person name="Kiss B."/>
            <person name="Kocsube S."/>
            <person name="Kotiranta H."/>
            <person name="LaButti K.M."/>
            <person name="Lechner B.E."/>
            <person name="Liimatainen K."/>
            <person name="Lipzen A."/>
            <person name="Lukacs Z."/>
            <person name="Mihaltcheva S."/>
            <person name="Morgado L.N."/>
            <person name="Niskanen T."/>
            <person name="Noordeloos M.E."/>
            <person name="Ohm R.A."/>
            <person name="Ortiz-Santana B."/>
            <person name="Ovrebo C."/>
            <person name="Racz N."/>
            <person name="Riley R."/>
            <person name="Savchenko A."/>
            <person name="Shiryaev A."/>
            <person name="Soop K."/>
            <person name="Spirin V."/>
            <person name="Szebenyi C."/>
            <person name="Tomsovsky M."/>
            <person name="Tulloss R.E."/>
            <person name="Uehling J."/>
            <person name="Grigoriev I.V."/>
            <person name="Vagvolgyi C."/>
            <person name="Papp T."/>
            <person name="Martin F.M."/>
            <person name="Miettinen O."/>
            <person name="Hibbett D.S."/>
            <person name="Nagy L.G."/>
        </authorList>
    </citation>
    <scope>NUCLEOTIDE SEQUENCE [LARGE SCALE GENOMIC DNA]</scope>
    <source>
        <strain evidence="1 2">NL-1719</strain>
    </source>
</reference>
<dbReference type="Proteomes" id="UP000308600">
    <property type="component" value="Unassembled WGS sequence"/>
</dbReference>